<evidence type="ECO:0000313" key="3">
    <source>
        <dbReference type="Proteomes" id="UP000475862"/>
    </source>
</evidence>
<comment type="caution">
    <text evidence="2">The sequence shown here is derived from an EMBL/GenBank/DDBJ whole genome shotgun (WGS) entry which is preliminary data.</text>
</comment>
<dbReference type="OrthoDB" id="10264446at2759"/>
<dbReference type="Proteomes" id="UP000475862">
    <property type="component" value="Unassembled WGS sequence"/>
</dbReference>
<protein>
    <submittedName>
        <fullName evidence="2">Uncharacterized protein</fullName>
    </submittedName>
</protein>
<evidence type="ECO:0000313" key="2">
    <source>
        <dbReference type="EMBL" id="KAE9525107.1"/>
    </source>
</evidence>
<dbReference type="AlphaFoldDB" id="A0A6G0T5D3"/>
<accession>A0A6G0T5D3</accession>
<sequence length="171" mass="19335">MECVFYLYGFTAFGSNIYLRILKLSRAHTSSSNSCSSNSSSSSSSNSSSNSSSISKKIRSSNSRATMNINNHNPNNDRTPLFRYLINDLYAIRLSLLLLLFTTTTTITTTTIANNTIENKINNTLQQHVCTDNNTVRSLYCFKMPSLCILMFRSLIVYNYNTHKTCENLYI</sequence>
<dbReference type="EMBL" id="VYZN01000064">
    <property type="protein sequence ID" value="KAE9525107.1"/>
    <property type="molecule type" value="Genomic_DNA"/>
</dbReference>
<evidence type="ECO:0000256" key="1">
    <source>
        <dbReference type="SAM" id="MobiDB-lite"/>
    </source>
</evidence>
<keyword evidence="3" id="KW-1185">Reference proteome</keyword>
<proteinExistence type="predicted"/>
<gene>
    <name evidence="2" type="ORF">AGLY_014521</name>
</gene>
<organism evidence="2 3">
    <name type="scientific">Aphis glycines</name>
    <name type="common">Soybean aphid</name>
    <dbReference type="NCBI Taxonomy" id="307491"/>
    <lineage>
        <taxon>Eukaryota</taxon>
        <taxon>Metazoa</taxon>
        <taxon>Ecdysozoa</taxon>
        <taxon>Arthropoda</taxon>
        <taxon>Hexapoda</taxon>
        <taxon>Insecta</taxon>
        <taxon>Pterygota</taxon>
        <taxon>Neoptera</taxon>
        <taxon>Paraneoptera</taxon>
        <taxon>Hemiptera</taxon>
        <taxon>Sternorrhyncha</taxon>
        <taxon>Aphidomorpha</taxon>
        <taxon>Aphidoidea</taxon>
        <taxon>Aphididae</taxon>
        <taxon>Aphidini</taxon>
        <taxon>Aphis</taxon>
        <taxon>Aphis</taxon>
    </lineage>
</organism>
<feature type="region of interest" description="Disordered" evidence="1">
    <location>
        <begin position="30"/>
        <end position="55"/>
    </location>
</feature>
<name>A0A6G0T5D3_APHGL</name>
<reference evidence="2 3" key="1">
    <citation type="submission" date="2019-08" db="EMBL/GenBank/DDBJ databases">
        <title>The genome of the soybean aphid Biotype 1, its phylome, world population structure and adaptation to the North American continent.</title>
        <authorList>
            <person name="Giordano R."/>
            <person name="Donthu R.K."/>
            <person name="Hernandez A.G."/>
            <person name="Wright C.L."/>
            <person name="Zimin A.V."/>
        </authorList>
    </citation>
    <scope>NUCLEOTIDE SEQUENCE [LARGE SCALE GENOMIC DNA]</scope>
    <source>
        <tissue evidence="2">Whole aphids</tissue>
    </source>
</reference>